<protein>
    <recommendedName>
        <fullName evidence="7">Cyclin domain protein</fullName>
    </recommendedName>
</protein>
<evidence type="ECO:0000259" key="4">
    <source>
        <dbReference type="SMART" id="SM01332"/>
    </source>
</evidence>
<keyword evidence="1 2" id="KW-0195">Cyclin</keyword>
<dbReference type="SMART" id="SM00385">
    <property type="entry name" value="CYCLIN"/>
    <property type="match status" value="2"/>
</dbReference>
<proteinExistence type="inferred from homology"/>
<organism evidence="5 6">
    <name type="scientific">Necator americanus</name>
    <name type="common">Human hookworm</name>
    <dbReference type="NCBI Taxonomy" id="51031"/>
    <lineage>
        <taxon>Eukaryota</taxon>
        <taxon>Metazoa</taxon>
        <taxon>Ecdysozoa</taxon>
        <taxon>Nematoda</taxon>
        <taxon>Chromadorea</taxon>
        <taxon>Rhabditida</taxon>
        <taxon>Rhabditina</taxon>
        <taxon>Rhabditomorpha</taxon>
        <taxon>Strongyloidea</taxon>
        <taxon>Ancylostomatidae</taxon>
        <taxon>Bunostominae</taxon>
        <taxon>Necator</taxon>
    </lineage>
</organism>
<sequence>MGKDVKPKTTLAAQVYVTKSEGGRLANRPKVNKVGAPAPTIACMLLFELLALNESTQTCECSAVGKRFGCEYTIDQWFALVPTKLFLLLDCSMAPPARAGLSVVPRNQPHNFVGQAAGKLTRQHGSSNLLKDTKRGLKDVKNVQPPAAAPFHRSRSIIPVVNPSFEVYCDNDDENNIIHQLEKQCREEKIAKKASKATVNVPARKPLGNLPIPALDFNSDEDEVFSAVSQLPSGPPTIRSDFSNFGVNDDDDAKSSQYGSALDFEVDSRDEYMTAKSEKEIREDIISANPEFSDDIYRYMRHREVKVRPKATYMSRQDDINSEMRAILVDWLSDVVQEYKMHQETLHLAVSLVDRTLSRFRTNRDRLQLIGTTAMMIASKYEEIYPPELKEFIYITDDTYTAEQILQMERVILNELHFDVGTPTSQWFGGRFARHQRASRKTTNAMNMLLDLVLLDVEYIAYRPSYIAAACLCYANVLTGPTPWSSEMERWSGISIANITTLLRHVHNMFRSSPSSKFRSISQRYSTPEFDSVSDLPPPAQLPL</sequence>
<keyword evidence="6" id="KW-1185">Reference proteome</keyword>
<dbReference type="SMART" id="SM01332">
    <property type="entry name" value="Cyclin_C"/>
    <property type="match status" value="1"/>
</dbReference>
<dbReference type="InterPro" id="IPR039361">
    <property type="entry name" value="Cyclin"/>
</dbReference>
<dbReference type="Pfam" id="PF02984">
    <property type="entry name" value="Cyclin_C"/>
    <property type="match status" value="1"/>
</dbReference>
<dbReference type="Pfam" id="PF00134">
    <property type="entry name" value="Cyclin_N"/>
    <property type="match status" value="1"/>
</dbReference>
<evidence type="ECO:0000313" key="6">
    <source>
        <dbReference type="Proteomes" id="UP001303046"/>
    </source>
</evidence>
<evidence type="ECO:0000256" key="1">
    <source>
        <dbReference type="ARBA" id="ARBA00023127"/>
    </source>
</evidence>
<dbReference type="CDD" id="cd20504">
    <property type="entry name" value="CYCLIN_CCNA_rpt1"/>
    <property type="match status" value="1"/>
</dbReference>
<feature type="domain" description="Cyclin-like" evidence="3">
    <location>
        <begin position="426"/>
        <end position="508"/>
    </location>
</feature>
<dbReference type="InterPro" id="IPR036915">
    <property type="entry name" value="Cyclin-like_sf"/>
</dbReference>
<feature type="domain" description="Cyclin-like" evidence="3">
    <location>
        <begin position="330"/>
        <end position="414"/>
    </location>
</feature>
<dbReference type="EMBL" id="JAVFWL010000003">
    <property type="protein sequence ID" value="KAK6744786.1"/>
    <property type="molecule type" value="Genomic_DNA"/>
</dbReference>
<evidence type="ECO:0000313" key="5">
    <source>
        <dbReference type="EMBL" id="KAK6744786.1"/>
    </source>
</evidence>
<dbReference type="InterPro" id="IPR006671">
    <property type="entry name" value="Cyclin_N"/>
</dbReference>
<dbReference type="InterPro" id="IPR013763">
    <property type="entry name" value="Cyclin-like_dom"/>
</dbReference>
<dbReference type="SUPFAM" id="SSF47954">
    <property type="entry name" value="Cyclin-like"/>
    <property type="match status" value="2"/>
</dbReference>
<evidence type="ECO:0008006" key="7">
    <source>
        <dbReference type="Google" id="ProtNLM"/>
    </source>
</evidence>
<gene>
    <name evidence="5" type="primary">Necator_chrIII.g12248</name>
    <name evidence="5" type="ORF">RB195_011482</name>
</gene>
<feature type="domain" description="Cyclin C-terminal" evidence="4">
    <location>
        <begin position="423"/>
        <end position="539"/>
    </location>
</feature>
<evidence type="ECO:0000256" key="2">
    <source>
        <dbReference type="RuleBase" id="RU000383"/>
    </source>
</evidence>
<dbReference type="Gene3D" id="1.10.472.10">
    <property type="entry name" value="Cyclin-like"/>
    <property type="match status" value="2"/>
</dbReference>
<accession>A0ABR1D2K5</accession>
<evidence type="ECO:0000259" key="3">
    <source>
        <dbReference type="SMART" id="SM00385"/>
    </source>
</evidence>
<name>A0ABR1D2K5_NECAM</name>
<dbReference type="InterPro" id="IPR004367">
    <property type="entry name" value="Cyclin_C-dom"/>
</dbReference>
<reference evidence="5 6" key="1">
    <citation type="submission" date="2023-08" db="EMBL/GenBank/DDBJ databases">
        <title>A Necator americanus chromosomal reference genome.</title>
        <authorList>
            <person name="Ilik V."/>
            <person name="Petrzelkova K.J."/>
            <person name="Pardy F."/>
            <person name="Fuh T."/>
            <person name="Niatou-Singa F.S."/>
            <person name="Gouil Q."/>
            <person name="Baker L."/>
            <person name="Ritchie M.E."/>
            <person name="Jex A.R."/>
            <person name="Gazzola D."/>
            <person name="Li H."/>
            <person name="Toshio Fujiwara R."/>
            <person name="Zhan B."/>
            <person name="Aroian R.V."/>
            <person name="Pafco B."/>
            <person name="Schwarz E.M."/>
        </authorList>
    </citation>
    <scope>NUCLEOTIDE SEQUENCE [LARGE SCALE GENOMIC DNA]</scope>
    <source>
        <strain evidence="5 6">Aroian</strain>
        <tissue evidence="5">Whole animal</tissue>
    </source>
</reference>
<comment type="similarity">
    <text evidence="2">Belongs to the cyclin family.</text>
</comment>
<dbReference type="Proteomes" id="UP001303046">
    <property type="component" value="Unassembled WGS sequence"/>
</dbReference>
<dbReference type="PANTHER" id="PTHR10177">
    <property type="entry name" value="CYCLINS"/>
    <property type="match status" value="1"/>
</dbReference>
<comment type="caution">
    <text evidence="5">The sequence shown here is derived from an EMBL/GenBank/DDBJ whole genome shotgun (WGS) entry which is preliminary data.</text>
</comment>